<reference evidence="1 2" key="1">
    <citation type="submission" date="2020-08" db="EMBL/GenBank/DDBJ databases">
        <title>Sequencing the genomes of 1000 actinobacteria strains.</title>
        <authorList>
            <person name="Klenk H.-P."/>
        </authorList>
    </citation>
    <scope>NUCLEOTIDE SEQUENCE [LARGE SCALE GENOMIC DNA]</scope>
    <source>
        <strain evidence="1 2">DSM 45823</strain>
    </source>
</reference>
<gene>
    <name evidence="1" type="ORF">HNR21_006126</name>
</gene>
<evidence type="ECO:0000313" key="1">
    <source>
        <dbReference type="EMBL" id="MBA9007244.1"/>
    </source>
</evidence>
<dbReference type="AlphaFoldDB" id="A0A7W3RBX3"/>
<dbReference type="EMBL" id="JACJII010000001">
    <property type="protein sequence ID" value="MBA9007244.1"/>
    <property type="molecule type" value="Genomic_DNA"/>
</dbReference>
<name>A0A7W3RBX3_9ACTN</name>
<dbReference type="Proteomes" id="UP000539313">
    <property type="component" value="Unassembled WGS sequence"/>
</dbReference>
<evidence type="ECO:0008006" key="3">
    <source>
        <dbReference type="Google" id="ProtNLM"/>
    </source>
</evidence>
<sequence length="109" mass="11995">MGFGELGFDSPAIDRAGGRIQLSANDLKAKVDAFNTELQSYGQPWGSDDVGMLIGMCYQAIYEIAMECFQENIAELSEYGNSVRVMAATYRESEDLSAIEVNRVRDILG</sequence>
<comment type="caution">
    <text evidence="1">The sequence shown here is derived from an EMBL/GenBank/DDBJ whole genome shotgun (WGS) entry which is preliminary data.</text>
</comment>
<accession>A0A7W3RBX3</accession>
<evidence type="ECO:0000313" key="2">
    <source>
        <dbReference type="Proteomes" id="UP000539313"/>
    </source>
</evidence>
<proteinExistence type="predicted"/>
<organism evidence="1 2">
    <name type="scientific">Thermomonospora cellulosilytica</name>
    <dbReference type="NCBI Taxonomy" id="1411118"/>
    <lineage>
        <taxon>Bacteria</taxon>
        <taxon>Bacillati</taxon>
        <taxon>Actinomycetota</taxon>
        <taxon>Actinomycetes</taxon>
        <taxon>Streptosporangiales</taxon>
        <taxon>Thermomonosporaceae</taxon>
        <taxon>Thermomonospora</taxon>
    </lineage>
</organism>
<dbReference type="RefSeq" id="WP_182707872.1">
    <property type="nucleotide sequence ID" value="NZ_JACJII010000001.1"/>
</dbReference>
<keyword evidence="2" id="KW-1185">Reference proteome</keyword>
<protein>
    <recommendedName>
        <fullName evidence="3">PE domain-containing protein</fullName>
    </recommendedName>
</protein>